<dbReference type="AlphaFoldDB" id="A0A6V8NPH5"/>
<dbReference type="RefSeq" id="WP_176227036.1">
    <property type="nucleotide sequence ID" value="NZ_BLRV01000155.1"/>
</dbReference>
<protein>
    <submittedName>
        <fullName evidence="1">Uncharacterized protein</fullName>
    </submittedName>
</protein>
<gene>
    <name evidence="1" type="ORF">HKBW3S06_01193</name>
</gene>
<comment type="caution">
    <text evidence="1">The sequence shown here is derived from an EMBL/GenBank/DDBJ whole genome shotgun (WGS) entry which is preliminary data.</text>
</comment>
<feature type="non-terminal residue" evidence="1">
    <location>
        <position position="1"/>
    </location>
</feature>
<proteinExistence type="predicted"/>
<dbReference type="Proteomes" id="UP000580051">
    <property type="component" value="Unassembled WGS sequence"/>
</dbReference>
<reference evidence="1 2" key="1">
    <citation type="journal article" date="2020" name="Front. Microbiol.">
        <title>Single-cell genomics of novel Actinobacteria with the Wood-Ljungdahl pathway discovered in a serpentinizing system.</title>
        <authorList>
            <person name="Merino N."/>
            <person name="Kawai M."/>
            <person name="Boyd E.S."/>
            <person name="Colman D.R."/>
            <person name="McGlynn S.E."/>
            <person name="Nealson K.H."/>
            <person name="Kurokawa K."/>
            <person name="Hongoh Y."/>
        </authorList>
    </citation>
    <scope>NUCLEOTIDE SEQUENCE [LARGE SCALE GENOMIC DNA]</scope>
    <source>
        <strain evidence="1 2">S06</strain>
    </source>
</reference>
<dbReference type="EMBL" id="BLRV01000155">
    <property type="protein sequence ID" value="GFP21967.1"/>
    <property type="molecule type" value="Genomic_DNA"/>
</dbReference>
<accession>A0A6V8NPH5</accession>
<sequence>DSNMINILRDEAVGIAEMEMNVARNTAFDSLTAGTTTTPVRRNIRNIRDFEYSVTREVTGTGDTRQVVITVTWNWKENLYTHRITTIVRR</sequence>
<organism evidence="1 2">
    <name type="scientific">Candidatus Hakubella thermalkaliphila</name>
    <dbReference type="NCBI Taxonomy" id="2754717"/>
    <lineage>
        <taxon>Bacteria</taxon>
        <taxon>Bacillati</taxon>
        <taxon>Actinomycetota</taxon>
        <taxon>Actinomycetota incertae sedis</taxon>
        <taxon>Candidatus Hakubellales</taxon>
        <taxon>Candidatus Hakubellaceae</taxon>
        <taxon>Candidatus Hakubella</taxon>
    </lineage>
</organism>
<evidence type="ECO:0000313" key="1">
    <source>
        <dbReference type="EMBL" id="GFP21967.1"/>
    </source>
</evidence>
<evidence type="ECO:0000313" key="2">
    <source>
        <dbReference type="Proteomes" id="UP000580051"/>
    </source>
</evidence>
<name>A0A6V8NPH5_9ACTN</name>